<organism evidence="4 5">
    <name type="scientific">Lupinus luteus</name>
    <name type="common">European yellow lupine</name>
    <dbReference type="NCBI Taxonomy" id="3873"/>
    <lineage>
        <taxon>Eukaryota</taxon>
        <taxon>Viridiplantae</taxon>
        <taxon>Streptophyta</taxon>
        <taxon>Embryophyta</taxon>
        <taxon>Tracheophyta</taxon>
        <taxon>Spermatophyta</taxon>
        <taxon>Magnoliopsida</taxon>
        <taxon>eudicotyledons</taxon>
        <taxon>Gunneridae</taxon>
        <taxon>Pentapetalae</taxon>
        <taxon>rosids</taxon>
        <taxon>fabids</taxon>
        <taxon>Fabales</taxon>
        <taxon>Fabaceae</taxon>
        <taxon>Papilionoideae</taxon>
        <taxon>50 kb inversion clade</taxon>
        <taxon>genistoids sensu lato</taxon>
        <taxon>core genistoids</taxon>
        <taxon>Genisteae</taxon>
        <taxon>Lupinus</taxon>
    </lineage>
</organism>
<dbReference type="Pfam" id="PF23399">
    <property type="entry name" value="LTI65_PGEED"/>
    <property type="match status" value="1"/>
</dbReference>
<feature type="compositionally biased region" description="Polar residues" evidence="1">
    <location>
        <begin position="290"/>
        <end position="310"/>
    </location>
</feature>
<feature type="compositionally biased region" description="Low complexity" evidence="1">
    <location>
        <begin position="474"/>
        <end position="485"/>
    </location>
</feature>
<feature type="compositionally biased region" description="Basic residues" evidence="1">
    <location>
        <begin position="80"/>
        <end position="92"/>
    </location>
</feature>
<dbReference type="EMBL" id="CAXHTB010000003">
    <property type="protein sequence ID" value="CAL0304159.1"/>
    <property type="molecule type" value="Genomic_DNA"/>
</dbReference>
<evidence type="ECO:0000313" key="4">
    <source>
        <dbReference type="EMBL" id="CAL0304159.1"/>
    </source>
</evidence>
<feature type="region of interest" description="Disordered" evidence="1">
    <location>
        <begin position="380"/>
        <end position="536"/>
    </location>
</feature>
<feature type="domain" description="LTI65/LTI78 N-terminal" evidence="3">
    <location>
        <begin position="69"/>
        <end position="129"/>
    </location>
</feature>
<feature type="compositionally biased region" description="Low complexity" evidence="1">
    <location>
        <begin position="36"/>
        <end position="54"/>
    </location>
</feature>
<feature type="compositionally biased region" description="Basic and acidic residues" evidence="1">
    <location>
        <begin position="525"/>
        <end position="536"/>
    </location>
</feature>
<evidence type="ECO:0000259" key="3">
    <source>
        <dbReference type="Pfam" id="PF23403"/>
    </source>
</evidence>
<dbReference type="Pfam" id="PF23403">
    <property type="entry name" value="LTI65_LTI78_N"/>
    <property type="match status" value="1"/>
</dbReference>
<feature type="region of interest" description="Disordered" evidence="1">
    <location>
        <begin position="1"/>
        <end position="111"/>
    </location>
</feature>
<feature type="compositionally biased region" description="Basic and acidic residues" evidence="1">
    <location>
        <begin position="382"/>
        <end position="391"/>
    </location>
</feature>
<feature type="domain" description="LTI65/LTI78 PGEED repeat" evidence="2">
    <location>
        <begin position="328"/>
        <end position="358"/>
    </location>
</feature>
<name>A0AAV1W403_LUPLU</name>
<feature type="compositionally biased region" description="Low complexity" evidence="1">
    <location>
        <begin position="498"/>
        <end position="514"/>
    </location>
</feature>
<feature type="compositionally biased region" description="Basic and acidic residues" evidence="1">
    <location>
        <begin position="60"/>
        <end position="69"/>
    </location>
</feature>
<feature type="compositionally biased region" description="Polar residues" evidence="1">
    <location>
        <begin position="317"/>
        <end position="326"/>
    </location>
</feature>
<accession>A0AAV1W403</accession>
<dbReference type="Proteomes" id="UP001497480">
    <property type="component" value="Unassembled WGS sequence"/>
</dbReference>
<dbReference type="PANTHER" id="PTHR33836:SF7">
    <property type="entry name" value="LOW-TEMPERATURE-INDUCED PROTEIN"/>
    <property type="match status" value="1"/>
</dbReference>
<sequence>MAQLERPQRSLSASKANPPQTIHSMEQLIRGEGSKSTPANSPASSISSSSPHTPHFTRLKNHDAEEGQNQKKSVLTKVKEKAKKLRHSLSKKKHDDGNTISPSWGGFEDDGVEENAEYFGAPMYESEKVNGGYIENTNQHSRGSPVILEGYKENARHQHAREGPLISEKHVLSSHDTAELEQDREKLIGRNMSKKTTQPAIATATKAAAPAAAAATAFPSANKNMAEKLTPSNAEGSSETAHSLASKIQGLGVSKPAEYRTSSASSTAANLNNTSLSNIVAPKPLVRMHSTVSSRAPRTPSAPMTPTALPSSAPAGSKNNSSTSQLWDKGVSVKEYLMNKLEPGEDEKALSQVISEAMSPRRTPGDVGVMEKVREAVTSLLRTDEPKKHADTTITTPASSQTPVQTNNTTRASSQAPGFTNNTTQAPLQIPVSTNNTSHASSQIPASTNNSARASSKAPVSANISTARTSSQGSVSNNNSAHASSQYPISTYLRATRASSQNPTSTTNTTRASSELPVSTNAQEGKVHDHHSLFLE</sequence>
<dbReference type="AlphaFoldDB" id="A0AAV1W403"/>
<dbReference type="GO" id="GO:0009737">
    <property type="term" value="P:response to abscisic acid"/>
    <property type="evidence" value="ECO:0007669"/>
    <property type="project" value="InterPro"/>
</dbReference>
<dbReference type="InterPro" id="IPR037491">
    <property type="entry name" value="LTI78/LTI65"/>
</dbReference>
<feature type="compositionally biased region" description="Polar residues" evidence="1">
    <location>
        <begin position="462"/>
        <end position="473"/>
    </location>
</feature>
<dbReference type="InterPro" id="IPR056605">
    <property type="entry name" value="LTI65_LTI78_N"/>
</dbReference>
<keyword evidence="5" id="KW-1185">Reference proteome</keyword>
<feature type="region of interest" description="Disordered" evidence="1">
    <location>
        <begin position="289"/>
        <end position="326"/>
    </location>
</feature>
<protein>
    <submittedName>
        <fullName evidence="4">Uncharacterized protein</fullName>
    </submittedName>
</protein>
<evidence type="ECO:0000256" key="1">
    <source>
        <dbReference type="SAM" id="MobiDB-lite"/>
    </source>
</evidence>
<feature type="compositionally biased region" description="Polar residues" evidence="1">
    <location>
        <begin position="9"/>
        <end position="24"/>
    </location>
</feature>
<gene>
    <name evidence="4" type="ORF">LLUT_LOCUS5219</name>
</gene>
<proteinExistence type="predicted"/>
<dbReference type="PANTHER" id="PTHR33836">
    <property type="entry name" value="LOW-TEMPERATURE-INDUCED 65 KDA PROTEIN-RELATED"/>
    <property type="match status" value="1"/>
</dbReference>
<comment type="caution">
    <text evidence="4">The sequence shown here is derived from an EMBL/GenBank/DDBJ whole genome shotgun (WGS) entry which is preliminary data.</text>
</comment>
<reference evidence="4 5" key="1">
    <citation type="submission" date="2024-03" db="EMBL/GenBank/DDBJ databases">
        <authorList>
            <person name="Martinez-Hernandez J."/>
        </authorList>
    </citation>
    <scope>NUCLEOTIDE SEQUENCE [LARGE SCALE GENOMIC DNA]</scope>
</reference>
<evidence type="ECO:0000259" key="2">
    <source>
        <dbReference type="Pfam" id="PF23399"/>
    </source>
</evidence>
<evidence type="ECO:0000313" key="5">
    <source>
        <dbReference type="Proteomes" id="UP001497480"/>
    </source>
</evidence>
<dbReference type="InterPro" id="IPR057059">
    <property type="entry name" value="LTI65/LTI78_PGEED"/>
</dbReference>
<feature type="compositionally biased region" description="Polar residues" evidence="1">
    <location>
        <begin position="392"/>
        <end position="454"/>
    </location>
</feature>